<gene>
    <name evidence="6" type="ORF">E4U91_31805</name>
</gene>
<dbReference type="SMART" id="SM00418">
    <property type="entry name" value="HTH_ARSR"/>
    <property type="match status" value="1"/>
</dbReference>
<dbReference type="AlphaFoldDB" id="A0A4U5WPJ3"/>
<dbReference type="GO" id="GO:0003677">
    <property type="term" value="F:DNA binding"/>
    <property type="evidence" value="ECO:0007669"/>
    <property type="project" value="UniProtKB-KW"/>
</dbReference>
<dbReference type="InterPro" id="IPR036388">
    <property type="entry name" value="WH-like_DNA-bd_sf"/>
</dbReference>
<dbReference type="InterPro" id="IPR011991">
    <property type="entry name" value="ArsR-like_HTH"/>
</dbReference>
<keyword evidence="2" id="KW-0238">DNA-binding</keyword>
<dbReference type="InterPro" id="IPR051011">
    <property type="entry name" value="Metal_resp_trans_reg"/>
</dbReference>
<feature type="region of interest" description="Disordered" evidence="4">
    <location>
        <begin position="328"/>
        <end position="349"/>
    </location>
</feature>
<feature type="domain" description="HTH arsR-type" evidence="5">
    <location>
        <begin position="257"/>
        <end position="328"/>
    </location>
</feature>
<dbReference type="Pfam" id="PF01022">
    <property type="entry name" value="HTH_5"/>
    <property type="match status" value="1"/>
</dbReference>
<dbReference type="InterPro" id="IPR001845">
    <property type="entry name" value="HTH_ArsR_DNA-bd_dom"/>
</dbReference>
<sequence length="349" mass="37841">MQRRHFVLRIHFTTADLERIRFAPTVGVAAETCYALETVTGRRPRVSHETHAGRRDREADTRPLTSLLEGGGIGPDLLALAGDTPFIDHAVDNLLQVSDSRWQAEFRNITVRRRYVSWAHTVATGRLKERQELVAALRACHRLLVAPSWNRARSELVVTSTRHSDLMLGGGVDAFFRELEPKLIRWRRPVLEASYPRQVEVRLQGRGLVITPTLFAGNAVSFLWDPLDITQAPRLTVPAVHGTPTAPGSAGSEGAPASLGALLGRTRAAALRETVEGASTTELARKLGMSVAAASQHTAILRNARLITTSRRGGSVLHLITPLGVALLGGGTPPTPGAPDNPTRRGPRA</sequence>
<protein>
    <submittedName>
        <fullName evidence="6">Helix-turn-helix transcriptional regulator</fullName>
    </submittedName>
</protein>
<accession>A0A4U5WPJ3</accession>
<evidence type="ECO:0000313" key="6">
    <source>
        <dbReference type="EMBL" id="TKT04175.1"/>
    </source>
</evidence>
<evidence type="ECO:0000256" key="2">
    <source>
        <dbReference type="ARBA" id="ARBA00023125"/>
    </source>
</evidence>
<evidence type="ECO:0000256" key="1">
    <source>
        <dbReference type="ARBA" id="ARBA00023015"/>
    </source>
</evidence>
<dbReference type="CDD" id="cd00090">
    <property type="entry name" value="HTH_ARSR"/>
    <property type="match status" value="1"/>
</dbReference>
<dbReference type="Gene3D" id="1.10.10.10">
    <property type="entry name" value="Winged helix-like DNA-binding domain superfamily/Winged helix DNA-binding domain"/>
    <property type="match status" value="1"/>
</dbReference>
<evidence type="ECO:0000256" key="4">
    <source>
        <dbReference type="SAM" id="MobiDB-lite"/>
    </source>
</evidence>
<dbReference type="PANTHER" id="PTHR43132:SF8">
    <property type="entry name" value="HTH-TYPE TRANSCRIPTIONAL REGULATOR KMTR"/>
    <property type="match status" value="1"/>
</dbReference>
<dbReference type="SUPFAM" id="SSF46785">
    <property type="entry name" value="Winged helix' DNA-binding domain"/>
    <property type="match status" value="1"/>
</dbReference>
<keyword evidence="3" id="KW-0804">Transcription</keyword>
<evidence type="ECO:0000313" key="7">
    <source>
        <dbReference type="Proteomes" id="UP000305929"/>
    </source>
</evidence>
<dbReference type="PANTHER" id="PTHR43132">
    <property type="entry name" value="ARSENICAL RESISTANCE OPERON REPRESSOR ARSR-RELATED"/>
    <property type="match status" value="1"/>
</dbReference>
<keyword evidence="1" id="KW-0805">Transcription regulation</keyword>
<organism evidence="6 7">
    <name type="scientific">Streptomyces lasalocidi</name>
    <name type="common">Streptomyces lasaliensis</name>
    <dbReference type="NCBI Taxonomy" id="324833"/>
    <lineage>
        <taxon>Bacteria</taxon>
        <taxon>Bacillati</taxon>
        <taxon>Actinomycetota</taxon>
        <taxon>Actinomycetes</taxon>
        <taxon>Kitasatosporales</taxon>
        <taxon>Streptomycetaceae</taxon>
        <taxon>Streptomyces</taxon>
    </lineage>
</organism>
<proteinExistence type="predicted"/>
<name>A0A4U5WPJ3_STRLS</name>
<dbReference type="OrthoDB" id="3808065at2"/>
<dbReference type="GO" id="GO:0003700">
    <property type="term" value="F:DNA-binding transcription factor activity"/>
    <property type="evidence" value="ECO:0007669"/>
    <property type="project" value="InterPro"/>
</dbReference>
<evidence type="ECO:0000259" key="5">
    <source>
        <dbReference type="SMART" id="SM00418"/>
    </source>
</evidence>
<evidence type="ECO:0000256" key="3">
    <source>
        <dbReference type="ARBA" id="ARBA00023163"/>
    </source>
</evidence>
<dbReference type="EMBL" id="SZNQ01000001">
    <property type="protein sequence ID" value="TKT04175.1"/>
    <property type="molecule type" value="Genomic_DNA"/>
</dbReference>
<reference evidence="6 7" key="1">
    <citation type="submission" date="2019-04" db="EMBL/GenBank/DDBJ databases">
        <title>Streptomyces lasaliensis sp. nov., an Actinomycete isolated from soil which produces the polyether antibiotic lasalocid.</title>
        <authorList>
            <person name="Erwin G."/>
            <person name="Haber C."/>
        </authorList>
    </citation>
    <scope>NUCLEOTIDE SEQUENCE [LARGE SCALE GENOMIC DNA]</scope>
    <source>
        <strain evidence="6 7">X-537</strain>
    </source>
</reference>
<keyword evidence="7" id="KW-1185">Reference proteome</keyword>
<dbReference type="Proteomes" id="UP000305929">
    <property type="component" value="Unassembled WGS sequence"/>
</dbReference>
<comment type="caution">
    <text evidence="6">The sequence shown here is derived from an EMBL/GenBank/DDBJ whole genome shotgun (WGS) entry which is preliminary data.</text>
</comment>
<dbReference type="InterPro" id="IPR036390">
    <property type="entry name" value="WH_DNA-bd_sf"/>
</dbReference>